<dbReference type="RefSeq" id="WP_132875432.1">
    <property type="nucleotide sequence ID" value="NZ_SLXQ01000001.1"/>
</dbReference>
<dbReference type="Proteomes" id="UP000294911">
    <property type="component" value="Unassembled WGS sequence"/>
</dbReference>
<dbReference type="SUPFAM" id="SSF51905">
    <property type="entry name" value="FAD/NAD(P)-binding domain"/>
    <property type="match status" value="1"/>
</dbReference>
<dbReference type="GO" id="GO:0004497">
    <property type="term" value="F:monooxygenase activity"/>
    <property type="evidence" value="ECO:0007669"/>
    <property type="project" value="TreeGrafter"/>
</dbReference>
<dbReference type="GO" id="GO:0036503">
    <property type="term" value="P:ERAD pathway"/>
    <property type="evidence" value="ECO:0007669"/>
    <property type="project" value="TreeGrafter"/>
</dbReference>
<dbReference type="PRINTS" id="PR00368">
    <property type="entry name" value="FADPNR"/>
</dbReference>
<evidence type="ECO:0000256" key="1">
    <source>
        <dbReference type="ARBA" id="ARBA00023002"/>
    </source>
</evidence>
<organism evidence="2 3">
    <name type="scientific">Tamaricihabitans halophyticus</name>
    <dbReference type="NCBI Taxonomy" id="1262583"/>
    <lineage>
        <taxon>Bacteria</taxon>
        <taxon>Bacillati</taxon>
        <taxon>Actinomycetota</taxon>
        <taxon>Actinomycetes</taxon>
        <taxon>Pseudonocardiales</taxon>
        <taxon>Pseudonocardiaceae</taxon>
        <taxon>Tamaricihabitans</taxon>
    </lineage>
</organism>
<proteinExistence type="predicted"/>
<keyword evidence="3" id="KW-1185">Reference proteome</keyword>
<dbReference type="PANTHER" id="PTHR43539:SF23">
    <property type="entry name" value="FAD-DEPENDENT OXIDOREDUCTASE DOMAIN-CONTAINING PROTEIN 2"/>
    <property type="match status" value="1"/>
</dbReference>
<dbReference type="AlphaFoldDB" id="A0A4R2R2E0"/>
<reference evidence="2 3" key="1">
    <citation type="submission" date="2019-03" db="EMBL/GenBank/DDBJ databases">
        <title>Genomic Encyclopedia of Type Strains, Phase IV (KMG-IV): sequencing the most valuable type-strain genomes for metagenomic binning, comparative biology and taxonomic classification.</title>
        <authorList>
            <person name="Goeker M."/>
        </authorList>
    </citation>
    <scope>NUCLEOTIDE SEQUENCE [LARGE SCALE GENOMIC DNA]</scope>
    <source>
        <strain evidence="2 3">DSM 45765</strain>
    </source>
</reference>
<dbReference type="Gene3D" id="3.50.50.60">
    <property type="entry name" value="FAD/NAD(P)-binding domain"/>
    <property type="match status" value="2"/>
</dbReference>
<protein>
    <submittedName>
        <fullName evidence="2">Pyridine nucleotide-disulfide oxidoreductase</fullName>
    </submittedName>
</protein>
<dbReference type="GO" id="GO:0050660">
    <property type="term" value="F:flavin adenine dinucleotide binding"/>
    <property type="evidence" value="ECO:0007669"/>
    <property type="project" value="TreeGrafter"/>
</dbReference>
<dbReference type="InterPro" id="IPR050982">
    <property type="entry name" value="Auxin_biosynth/cation_transpt"/>
</dbReference>
<dbReference type="InterPro" id="IPR036188">
    <property type="entry name" value="FAD/NAD-bd_sf"/>
</dbReference>
<comment type="caution">
    <text evidence="2">The sequence shown here is derived from an EMBL/GenBank/DDBJ whole genome shotgun (WGS) entry which is preliminary data.</text>
</comment>
<accession>A0A4R2R2E0</accession>
<dbReference type="PANTHER" id="PTHR43539">
    <property type="entry name" value="FLAVIN-BINDING MONOOXYGENASE-LIKE PROTEIN (AFU_ORTHOLOGUE AFUA_4G09220)"/>
    <property type="match status" value="1"/>
</dbReference>
<sequence length="527" mass="59509">MPTTASTIILGAGPAGLQLGHILERAQQDYLILEQGTPGSFFSRHPRHRKLISINKVYTGHSDPELNLRWDWNSLLTDDPRLRFAQYTEEYFPQAEHMLRYLSDFADLSGLRIRCGVRISHVTRDSGQFVLTDSAGRTYHANRLVVATGVPEPYVPDIPGIEHAENYVDMPVDPREFTNQRVLILGKGNSGFETADNLIATASVIHLASKNPMTMAWKSKYVGHVRAVNNNLVDTYQLKSQNVIIDAECTRIERANGQYRAHFRYSHAHDEEEEISYDRVLCCTGFRFDDSIFAGDTRPALAISARFPDMTSAFESTNIPNMYFAGTITQRLDHKKKQSGFIHGFRYNVRCLANIMALRTGEKQWPQQTLDPTPSQLAKTVLARVNQDSALWHQTGFIADILVVQQGGASARYYEEVPTDFAATEEFQRHIGGGNDYFTITLEFGNEIIDRSPDPLAITRIHKNDVANADQSTGIHPIVRHYVDGEPQSVHHVIEDVESEWVEDVHIRPLVDYFANELRVPQSSQAN</sequence>
<dbReference type="Pfam" id="PF13738">
    <property type="entry name" value="Pyr_redox_3"/>
    <property type="match status" value="1"/>
</dbReference>
<dbReference type="EMBL" id="SLXQ01000001">
    <property type="protein sequence ID" value="TCP56892.1"/>
    <property type="molecule type" value="Genomic_DNA"/>
</dbReference>
<dbReference type="OrthoDB" id="178899at2"/>
<evidence type="ECO:0000313" key="3">
    <source>
        <dbReference type="Proteomes" id="UP000294911"/>
    </source>
</evidence>
<name>A0A4R2R2E0_9PSEU</name>
<gene>
    <name evidence="2" type="ORF">EV191_101841</name>
</gene>
<evidence type="ECO:0000313" key="2">
    <source>
        <dbReference type="EMBL" id="TCP56892.1"/>
    </source>
</evidence>
<keyword evidence="1" id="KW-0560">Oxidoreductase</keyword>